<dbReference type="InterPro" id="IPR004282">
    <property type="entry name" value="CemA"/>
</dbReference>
<keyword evidence="7 8" id="KW-0472">Membrane</keyword>
<evidence type="ECO:0000256" key="6">
    <source>
        <dbReference type="ARBA" id="ARBA00023065"/>
    </source>
</evidence>
<feature type="transmembrane region" description="Helical" evidence="8">
    <location>
        <begin position="341"/>
        <end position="363"/>
    </location>
</feature>
<feature type="transmembrane region" description="Helical" evidence="8">
    <location>
        <begin position="383"/>
        <end position="402"/>
    </location>
</feature>
<evidence type="ECO:0000313" key="9">
    <source>
        <dbReference type="EMBL" id="GCL37600.1"/>
    </source>
</evidence>
<dbReference type="EMBL" id="BJCE01000086">
    <property type="protein sequence ID" value="GCL37600.1"/>
    <property type="molecule type" value="Genomic_DNA"/>
</dbReference>
<keyword evidence="4 8" id="KW-0375">Hydrogen ion transport</keyword>
<evidence type="ECO:0000256" key="4">
    <source>
        <dbReference type="ARBA" id="ARBA00022781"/>
    </source>
</evidence>
<evidence type="ECO:0000256" key="3">
    <source>
        <dbReference type="ARBA" id="ARBA00022692"/>
    </source>
</evidence>
<comment type="subcellular location">
    <subcellularLocation>
        <location evidence="8">Cell inner membrane</location>
        <topology evidence="8">Multi-pass membrane protein</topology>
    </subcellularLocation>
    <subcellularLocation>
        <location evidence="1">Membrane</location>
        <topology evidence="1">Multi-pass membrane protein</topology>
    </subcellularLocation>
</comment>
<keyword evidence="3 8" id="KW-0812">Transmembrane</keyword>
<dbReference type="Pfam" id="PF03040">
    <property type="entry name" value="CemA"/>
    <property type="match status" value="1"/>
</dbReference>
<evidence type="ECO:0000256" key="1">
    <source>
        <dbReference type="ARBA" id="ARBA00004141"/>
    </source>
</evidence>
<protein>
    <recommendedName>
        <fullName evidence="8">Proton extrusion protein PxcA</fullName>
    </recommendedName>
</protein>
<accession>A0A479ZXU3</accession>
<feature type="transmembrane region" description="Helical" evidence="8">
    <location>
        <begin position="299"/>
        <end position="320"/>
    </location>
</feature>
<name>A0A479ZXU3_9CYAN</name>
<evidence type="ECO:0000256" key="2">
    <source>
        <dbReference type="ARBA" id="ARBA00022448"/>
    </source>
</evidence>
<evidence type="ECO:0000256" key="8">
    <source>
        <dbReference type="HAMAP-Rule" id="MF_01308"/>
    </source>
</evidence>
<feature type="transmembrane region" description="Helical" evidence="8">
    <location>
        <begin position="201"/>
        <end position="219"/>
    </location>
</feature>
<reference evidence="10" key="1">
    <citation type="submission" date="2019-02" db="EMBL/GenBank/DDBJ databases">
        <title>Draft genome sequence of Sphaerospermopsis reniformis NIES-1949.</title>
        <authorList>
            <person name="Yamaguchi H."/>
            <person name="Suzuki S."/>
            <person name="Kawachi M."/>
        </authorList>
    </citation>
    <scope>NUCLEOTIDE SEQUENCE [LARGE SCALE GENOMIC DNA]</scope>
    <source>
        <strain evidence="10">NIES-1949</strain>
    </source>
</reference>
<evidence type="ECO:0000256" key="5">
    <source>
        <dbReference type="ARBA" id="ARBA00022989"/>
    </source>
</evidence>
<gene>
    <name evidence="8" type="primary">pxcA</name>
    <name evidence="9" type="ORF">SR1949_27110</name>
</gene>
<dbReference type="PANTHER" id="PTHR33650:SF2">
    <property type="entry name" value="CHLOROPLAST ENVELOPE MEMBRANE PROTEIN"/>
    <property type="match status" value="1"/>
</dbReference>
<keyword evidence="6 8" id="KW-0406">Ion transport</keyword>
<dbReference type="AlphaFoldDB" id="A0A479ZXU3"/>
<keyword evidence="2 8" id="KW-0813">Transport</keyword>
<dbReference type="NCBIfam" id="NF002703">
    <property type="entry name" value="PRK02507.1-1"/>
    <property type="match status" value="1"/>
</dbReference>
<comment type="caution">
    <text evidence="9">The sequence shown here is derived from an EMBL/GenBank/DDBJ whole genome shotgun (WGS) entry which is preliminary data.</text>
</comment>
<comment type="function">
    <text evidence="8">Required for H(+) efflux immediately after light irradiation to form a rapid H(+) concentration gradient across the thylakoid membranes. Together with PxcL, contributes to transient H(+) uptake following dark to light transition.</text>
</comment>
<sequence>MKGSFFSRNTRLISQKIIASWHSFNHWFFTTPERAILEAYQAAQAIQKIEIEQFGGKKISAESGNYSANVMAFWRGDLNRNLTIIKVRLAEFQLGFTIADTTDSNLLEKLKFIDETISKYSKQDEAITEPLSINLELKTVTNQANSEETEIIKEPSATQKKGIFPRSIGRTFNKIAKDFTPTAEEEFVRNYRTSRTRTKRAVRFLLLLIIIPLLTQHFSKQLLLKPILQYFQSENTPTIFLNSEMEEKALNELKSFERKLQFERLLRQAPELSPEKIKAEVKNKAIEISEEFRYQSSSAISNVFADVISLISFAMVIALSKKDIVFIQSLLDKIVYGLSDSAKAFLIILITDIFVGFHSPHGWEVLLEGVAQHLGLPASRNAIFLFIATFPVILNTIFKYWIFRYLSRLSPSALATLKEMDE</sequence>
<dbReference type="Proteomes" id="UP000300142">
    <property type="component" value="Unassembled WGS sequence"/>
</dbReference>
<evidence type="ECO:0000313" key="10">
    <source>
        <dbReference type="Proteomes" id="UP000300142"/>
    </source>
</evidence>
<organism evidence="9 10">
    <name type="scientific">Sphaerospermopsis reniformis</name>
    <dbReference type="NCBI Taxonomy" id="531300"/>
    <lineage>
        <taxon>Bacteria</taxon>
        <taxon>Bacillati</taxon>
        <taxon>Cyanobacteriota</taxon>
        <taxon>Cyanophyceae</taxon>
        <taxon>Nostocales</taxon>
        <taxon>Aphanizomenonaceae</taxon>
        <taxon>Sphaerospermopsis</taxon>
    </lineage>
</organism>
<keyword evidence="8" id="KW-0997">Cell inner membrane</keyword>
<keyword evidence="10" id="KW-1185">Reference proteome</keyword>
<dbReference type="GO" id="GO:0015078">
    <property type="term" value="F:proton transmembrane transporter activity"/>
    <property type="evidence" value="ECO:0007669"/>
    <property type="project" value="UniProtKB-UniRule"/>
</dbReference>
<dbReference type="PANTHER" id="PTHR33650">
    <property type="entry name" value="CHLOROPLAST ENVELOPE MEMBRANE PROTEIN-RELATED"/>
    <property type="match status" value="1"/>
</dbReference>
<dbReference type="GO" id="GO:0005886">
    <property type="term" value="C:plasma membrane"/>
    <property type="evidence" value="ECO:0007669"/>
    <property type="project" value="UniProtKB-SubCell"/>
</dbReference>
<dbReference type="HAMAP" id="MF_01308">
    <property type="entry name" value="CemA_PxcA"/>
    <property type="match status" value="1"/>
</dbReference>
<proteinExistence type="inferred from homology"/>
<comment type="similarity">
    <text evidence="8">Belongs to the CemA family.</text>
</comment>
<keyword evidence="5 8" id="KW-1133">Transmembrane helix</keyword>
<evidence type="ECO:0000256" key="7">
    <source>
        <dbReference type="ARBA" id="ARBA00023136"/>
    </source>
</evidence>
<keyword evidence="8" id="KW-1003">Cell membrane</keyword>
<dbReference type="RefSeq" id="WP_137667733.1">
    <property type="nucleotide sequence ID" value="NZ_BJCE01000086.1"/>
</dbReference>